<dbReference type="InterPro" id="IPR036979">
    <property type="entry name" value="CM_dom_sf"/>
</dbReference>
<reference evidence="7" key="2">
    <citation type="submission" date="2020-07" db="EMBL/GenBank/DDBJ databases">
        <authorList>
            <person name="Lood C."/>
            <person name="Girard L."/>
        </authorList>
    </citation>
    <scope>NUCLEOTIDE SEQUENCE</scope>
    <source>
        <strain evidence="7">SWRI10</strain>
    </source>
</reference>
<evidence type="ECO:0000313" key="7">
    <source>
        <dbReference type="EMBL" id="MBC3443952.1"/>
    </source>
</evidence>
<reference evidence="7" key="1">
    <citation type="journal article" date="2020" name="Microorganisms">
        <title>Reliable Identification of Environmental Pseudomonas Isolates Using the rpoD Gene.</title>
        <authorList>
            <consortium name="The Broad Institute Genome Sequencing Platform"/>
            <person name="Girard L."/>
            <person name="Lood C."/>
            <person name="Rokni-Zadeh H."/>
            <person name="van Noort V."/>
            <person name="Lavigne R."/>
            <person name="De Mot R."/>
        </authorList>
    </citation>
    <scope>NUCLEOTIDE SEQUENCE</scope>
    <source>
        <strain evidence="7">SWRI10</strain>
    </source>
</reference>
<evidence type="ECO:0000256" key="1">
    <source>
        <dbReference type="ARBA" id="ARBA00004817"/>
    </source>
</evidence>
<keyword evidence="4 7" id="KW-0413">Isomerase</keyword>
<dbReference type="Proteomes" id="UP000599879">
    <property type="component" value="Unassembled WGS sequence"/>
</dbReference>
<comment type="pathway">
    <text evidence="1">Metabolic intermediate biosynthesis; prephenate biosynthesis; prephenate from chorismate: step 1/1.</text>
</comment>
<accession>A0A923G4M9</accession>
<dbReference type="InterPro" id="IPR008240">
    <property type="entry name" value="Chorismate_mutase_periplasmic"/>
</dbReference>
<keyword evidence="3 5" id="KW-0732">Signal</keyword>
<evidence type="ECO:0000256" key="4">
    <source>
        <dbReference type="ARBA" id="ARBA00023235"/>
    </source>
</evidence>
<evidence type="ECO:0000259" key="6">
    <source>
        <dbReference type="PROSITE" id="PS51168"/>
    </source>
</evidence>
<dbReference type="GO" id="GO:0046417">
    <property type="term" value="P:chorismate metabolic process"/>
    <property type="evidence" value="ECO:0007669"/>
    <property type="project" value="InterPro"/>
</dbReference>
<protein>
    <recommendedName>
        <fullName evidence="2">chorismate mutase</fullName>
        <ecNumber evidence="2">5.4.99.5</ecNumber>
    </recommendedName>
</protein>
<dbReference type="PROSITE" id="PS51168">
    <property type="entry name" value="CHORISMATE_MUT_2"/>
    <property type="match status" value="1"/>
</dbReference>
<feature type="chain" id="PRO_5036660295" description="chorismate mutase" evidence="5">
    <location>
        <begin position="20"/>
        <end position="177"/>
    </location>
</feature>
<comment type="caution">
    <text evidence="7">The sequence shown here is derived from an EMBL/GenBank/DDBJ whole genome shotgun (WGS) entry which is preliminary data.</text>
</comment>
<feature type="signal peptide" evidence="5">
    <location>
        <begin position="1"/>
        <end position="19"/>
    </location>
</feature>
<dbReference type="SUPFAM" id="SSF48600">
    <property type="entry name" value="Chorismate mutase II"/>
    <property type="match status" value="1"/>
</dbReference>
<dbReference type="InterPro" id="IPR051331">
    <property type="entry name" value="Chorismate_mutase-related"/>
</dbReference>
<dbReference type="NCBIfam" id="TIGR01806">
    <property type="entry name" value="CM_mono2"/>
    <property type="match status" value="1"/>
</dbReference>
<evidence type="ECO:0000256" key="5">
    <source>
        <dbReference type="SAM" id="SignalP"/>
    </source>
</evidence>
<evidence type="ECO:0000256" key="2">
    <source>
        <dbReference type="ARBA" id="ARBA00012404"/>
    </source>
</evidence>
<dbReference type="Gene3D" id="1.20.59.10">
    <property type="entry name" value="Chorismate mutase"/>
    <property type="match status" value="1"/>
</dbReference>
<evidence type="ECO:0000256" key="3">
    <source>
        <dbReference type="ARBA" id="ARBA00022729"/>
    </source>
</evidence>
<dbReference type="EC" id="5.4.99.5" evidence="2"/>
<dbReference type="PANTHER" id="PTHR38041">
    <property type="entry name" value="CHORISMATE MUTASE"/>
    <property type="match status" value="1"/>
</dbReference>
<dbReference type="Pfam" id="PF01817">
    <property type="entry name" value="CM_2"/>
    <property type="match status" value="1"/>
</dbReference>
<sequence>MRLASFALCCALALTGCSAEPVDPALSRLLDNIERRLAIAEAVALHKWDRQQPVQATAREQSVLDAVRRSAPAHQLSAEHAEAFFADQMEANKLLQYALLSQWRLDGEAPDLPRQDLQSKIRPRLDVLQDDLLRNLARFRQSRSAHCPQQVAVALRQREGDFLHYLAMIRATGQLCE</sequence>
<dbReference type="SMART" id="SM00830">
    <property type="entry name" value="CM_2"/>
    <property type="match status" value="1"/>
</dbReference>
<dbReference type="AlphaFoldDB" id="A0A923G4M9"/>
<organism evidence="7">
    <name type="scientific">Pseudomonas urmiensis</name>
    <dbReference type="NCBI Taxonomy" id="2745493"/>
    <lineage>
        <taxon>Bacteria</taxon>
        <taxon>Pseudomonadati</taxon>
        <taxon>Pseudomonadota</taxon>
        <taxon>Gammaproteobacteria</taxon>
        <taxon>Pseudomonadales</taxon>
        <taxon>Pseudomonadaceae</taxon>
        <taxon>Pseudomonas</taxon>
    </lineage>
</organism>
<name>A0A923G4M9_9PSED</name>
<dbReference type="PANTHER" id="PTHR38041:SF2">
    <property type="entry name" value="SECRETED CHORISMATE MUTASE"/>
    <property type="match status" value="1"/>
</dbReference>
<evidence type="ECO:0000313" key="8">
    <source>
        <dbReference type="EMBL" id="MBV4539146.1"/>
    </source>
</evidence>
<feature type="domain" description="Chorismate mutase" evidence="6">
    <location>
        <begin position="6"/>
        <end position="100"/>
    </location>
</feature>
<dbReference type="RefSeq" id="WP_186557616.1">
    <property type="nucleotide sequence ID" value="NZ_JABWRE020000001.1"/>
</dbReference>
<reference evidence="8" key="3">
    <citation type="submission" date="2021-06" db="EMBL/GenBank/DDBJ databases">
        <title>Updating the genus Pseudomonas: Description of 43 new species and partition of the Pseudomonas putida group.</title>
        <authorList>
            <person name="Girard L."/>
            <person name="Lood C."/>
            <person name="Vandamme P."/>
            <person name="Rokni-Zadeh H."/>
            <person name="Van Noort V."/>
            <person name="Hofte M."/>
            <person name="Lavigne R."/>
            <person name="De Mot R."/>
        </authorList>
    </citation>
    <scope>NUCLEOTIDE SEQUENCE</scope>
    <source>
        <strain evidence="8">SWRI10</strain>
    </source>
</reference>
<dbReference type="EMBL" id="JABWRE020000001">
    <property type="protein sequence ID" value="MBV4539146.1"/>
    <property type="molecule type" value="Genomic_DNA"/>
</dbReference>
<dbReference type="InterPro" id="IPR036263">
    <property type="entry name" value="Chorismate_II_sf"/>
</dbReference>
<dbReference type="PROSITE" id="PS51257">
    <property type="entry name" value="PROKAR_LIPOPROTEIN"/>
    <property type="match status" value="1"/>
</dbReference>
<gene>
    <name evidence="8" type="ORF">HU737_024615</name>
    <name evidence="7" type="ORF">HU737_24950</name>
</gene>
<dbReference type="GO" id="GO:0009697">
    <property type="term" value="P:salicylic acid biosynthetic process"/>
    <property type="evidence" value="ECO:0007669"/>
    <property type="project" value="TreeGrafter"/>
</dbReference>
<dbReference type="NCBIfam" id="NF006741">
    <property type="entry name" value="PRK09269.1"/>
    <property type="match status" value="1"/>
</dbReference>
<proteinExistence type="predicted"/>
<dbReference type="GO" id="GO:0004106">
    <property type="term" value="F:chorismate mutase activity"/>
    <property type="evidence" value="ECO:0007669"/>
    <property type="project" value="UniProtKB-EC"/>
</dbReference>
<dbReference type="EMBL" id="JABWRE010000034">
    <property type="protein sequence ID" value="MBC3443952.1"/>
    <property type="molecule type" value="Genomic_DNA"/>
</dbReference>
<dbReference type="InterPro" id="IPR002701">
    <property type="entry name" value="CM_II_prokaryot"/>
</dbReference>